<dbReference type="SUPFAM" id="SSF52172">
    <property type="entry name" value="CheY-like"/>
    <property type="match status" value="1"/>
</dbReference>
<dbReference type="SUPFAM" id="SSF46689">
    <property type="entry name" value="Homeodomain-like"/>
    <property type="match status" value="1"/>
</dbReference>
<dbReference type="EMBL" id="JAOQIO010000011">
    <property type="protein sequence ID" value="MCU6791640.1"/>
    <property type="molecule type" value="Genomic_DNA"/>
</dbReference>
<evidence type="ECO:0000313" key="12">
    <source>
        <dbReference type="Proteomes" id="UP001652445"/>
    </source>
</evidence>
<dbReference type="Pfam" id="PF12833">
    <property type="entry name" value="HTH_18"/>
    <property type="match status" value="1"/>
</dbReference>
<evidence type="ECO:0000256" key="3">
    <source>
        <dbReference type="ARBA" id="ARBA00022553"/>
    </source>
</evidence>
<comment type="caution">
    <text evidence="11">The sequence shown here is derived from an EMBL/GenBank/DDBJ whole genome shotgun (WGS) entry which is preliminary data.</text>
</comment>
<evidence type="ECO:0000259" key="10">
    <source>
        <dbReference type="PROSITE" id="PS50110"/>
    </source>
</evidence>
<keyword evidence="12" id="KW-1185">Reference proteome</keyword>
<keyword evidence="6" id="KW-0238">DNA-binding</keyword>
<evidence type="ECO:0000313" key="11">
    <source>
        <dbReference type="EMBL" id="MCU6791640.1"/>
    </source>
</evidence>
<dbReference type="InterPro" id="IPR001789">
    <property type="entry name" value="Sig_transdc_resp-reg_receiver"/>
</dbReference>
<keyword evidence="3 8" id="KW-0597">Phosphoprotein</keyword>
<dbReference type="Gene3D" id="1.10.10.60">
    <property type="entry name" value="Homeodomain-like"/>
    <property type="match status" value="2"/>
</dbReference>
<evidence type="ECO:0000256" key="6">
    <source>
        <dbReference type="ARBA" id="ARBA00023125"/>
    </source>
</evidence>
<gene>
    <name evidence="11" type="ORF">OB236_05800</name>
</gene>
<proteinExistence type="predicted"/>
<dbReference type="PANTHER" id="PTHR42713:SF3">
    <property type="entry name" value="TRANSCRIPTIONAL REGULATORY PROTEIN HPTR"/>
    <property type="match status" value="1"/>
</dbReference>
<evidence type="ECO:0000256" key="4">
    <source>
        <dbReference type="ARBA" id="ARBA00023012"/>
    </source>
</evidence>
<dbReference type="SMART" id="SM00342">
    <property type="entry name" value="HTH_ARAC"/>
    <property type="match status" value="1"/>
</dbReference>
<feature type="domain" description="Response regulatory" evidence="10">
    <location>
        <begin position="5"/>
        <end position="122"/>
    </location>
</feature>
<evidence type="ECO:0000256" key="2">
    <source>
        <dbReference type="ARBA" id="ARBA00022490"/>
    </source>
</evidence>
<dbReference type="RefSeq" id="WP_262683164.1">
    <property type="nucleotide sequence ID" value="NZ_JAOQIO010000011.1"/>
</dbReference>
<evidence type="ECO:0000256" key="7">
    <source>
        <dbReference type="ARBA" id="ARBA00023163"/>
    </source>
</evidence>
<comment type="subcellular location">
    <subcellularLocation>
        <location evidence="1">Cytoplasm</location>
    </subcellularLocation>
</comment>
<feature type="domain" description="HTH araC/xylS-type" evidence="9">
    <location>
        <begin position="414"/>
        <end position="516"/>
    </location>
</feature>
<keyword evidence="2" id="KW-0963">Cytoplasm</keyword>
<name>A0ABT2UAI1_9BACL</name>
<evidence type="ECO:0000256" key="8">
    <source>
        <dbReference type="PROSITE-ProRule" id="PRU00169"/>
    </source>
</evidence>
<evidence type="ECO:0000256" key="5">
    <source>
        <dbReference type="ARBA" id="ARBA00023015"/>
    </source>
</evidence>
<dbReference type="InterPro" id="IPR051552">
    <property type="entry name" value="HptR"/>
</dbReference>
<dbReference type="InterPro" id="IPR009057">
    <property type="entry name" value="Homeodomain-like_sf"/>
</dbReference>
<keyword evidence="4" id="KW-0902">Two-component regulatory system</keyword>
<dbReference type="PROSITE" id="PS50110">
    <property type="entry name" value="RESPONSE_REGULATORY"/>
    <property type="match status" value="1"/>
</dbReference>
<keyword evidence="5" id="KW-0805">Transcription regulation</keyword>
<sequence length="519" mass="60119">MSEFTVYLADDERVIREGIAMLIPWPELGLKFIGSAPDGIQAYEEIIRLRPNLVITDIKMPKLNGLELIKRVKTQLPDTLFIVLSGYGEFEFATQAMQYGVKHYLLKPCNEQEIIHVLREVIQEMEDQQKQGDLLASMQRQLTEAMPKVREQFLRDCLLNRTYIQQEMEQYKLLLQLEHEQVRLLLFELEGRFEYIELYTLKTISEKQGAVGQIVLSTIVGNQLLVLIEDGELSAAVALTSRIQQAFRQMYPLNVTLAISDSGRIEDIAKLYKEVQKYVKYKFYLGENGIITSEFDMHAPLSSIETVSYAYDSIVLAVKIGEADDVRKELQAFFDHLHEARVEINVAISLCIELITVIVRETLLSPMNEPFKKIVPILSMSTLDDIHHYIEKLSLATAKEHFEAYSDKKHMLMTRMTQLIQEHLANEQLSLQWLAKNFFFMNADYLGKLFRKEMKDKFSPYITRLRIERAKALITDKPDIKMYEVAEQSGFGSDQQYFGNVFKRHTGQSPLEFKKTLNR</sequence>
<accession>A0ABT2UAI1</accession>
<dbReference type="CDD" id="cd17536">
    <property type="entry name" value="REC_YesN-like"/>
    <property type="match status" value="1"/>
</dbReference>
<evidence type="ECO:0000256" key="1">
    <source>
        <dbReference type="ARBA" id="ARBA00004496"/>
    </source>
</evidence>
<dbReference type="PROSITE" id="PS01124">
    <property type="entry name" value="HTH_ARAC_FAMILY_2"/>
    <property type="match status" value="1"/>
</dbReference>
<dbReference type="InterPro" id="IPR011006">
    <property type="entry name" value="CheY-like_superfamily"/>
</dbReference>
<dbReference type="Gene3D" id="3.40.50.2300">
    <property type="match status" value="1"/>
</dbReference>
<dbReference type="SMART" id="SM00448">
    <property type="entry name" value="REC"/>
    <property type="match status" value="1"/>
</dbReference>
<dbReference type="PANTHER" id="PTHR42713">
    <property type="entry name" value="HISTIDINE KINASE-RELATED"/>
    <property type="match status" value="1"/>
</dbReference>
<dbReference type="InterPro" id="IPR018060">
    <property type="entry name" value="HTH_AraC"/>
</dbReference>
<feature type="modified residue" description="4-aspartylphosphate" evidence="8">
    <location>
        <position position="57"/>
    </location>
</feature>
<reference evidence="11 12" key="1">
    <citation type="submission" date="2022-09" db="EMBL/GenBank/DDBJ databases">
        <authorList>
            <person name="Han X.L."/>
            <person name="Wang Q."/>
            <person name="Lu T."/>
        </authorList>
    </citation>
    <scope>NUCLEOTIDE SEQUENCE [LARGE SCALE GENOMIC DNA]</scope>
    <source>
        <strain evidence="11 12">WQ 127069</strain>
    </source>
</reference>
<keyword evidence="7" id="KW-0804">Transcription</keyword>
<organism evidence="11 12">
    <name type="scientific">Paenibacillus baimaensis</name>
    <dbReference type="NCBI Taxonomy" id="2982185"/>
    <lineage>
        <taxon>Bacteria</taxon>
        <taxon>Bacillati</taxon>
        <taxon>Bacillota</taxon>
        <taxon>Bacilli</taxon>
        <taxon>Bacillales</taxon>
        <taxon>Paenibacillaceae</taxon>
        <taxon>Paenibacillus</taxon>
    </lineage>
</organism>
<evidence type="ECO:0000259" key="9">
    <source>
        <dbReference type="PROSITE" id="PS01124"/>
    </source>
</evidence>
<protein>
    <submittedName>
        <fullName evidence="11">Response regulator</fullName>
    </submittedName>
</protein>
<dbReference type="Proteomes" id="UP001652445">
    <property type="component" value="Unassembled WGS sequence"/>
</dbReference>
<dbReference type="Pfam" id="PF00072">
    <property type="entry name" value="Response_reg"/>
    <property type="match status" value="1"/>
</dbReference>